<evidence type="ECO:0000256" key="6">
    <source>
        <dbReference type="PROSITE-ProRule" id="PRU00192"/>
    </source>
</evidence>
<feature type="region of interest" description="Disordered" evidence="8">
    <location>
        <begin position="1080"/>
        <end position="1114"/>
    </location>
</feature>
<dbReference type="KEGG" id="pmrn:116939069"/>
<feature type="coiled-coil region" evidence="7">
    <location>
        <begin position="247"/>
        <end position="375"/>
    </location>
</feature>
<feature type="compositionally biased region" description="Low complexity" evidence="8">
    <location>
        <begin position="1632"/>
        <end position="1645"/>
    </location>
</feature>
<dbReference type="PROSITE" id="PS50002">
    <property type="entry name" value="SH3"/>
    <property type="match status" value="3"/>
</dbReference>
<feature type="compositionally biased region" description="Basic and acidic residues" evidence="8">
    <location>
        <begin position="1531"/>
        <end position="1540"/>
    </location>
</feature>
<feature type="compositionally biased region" description="Low complexity" evidence="8">
    <location>
        <begin position="802"/>
        <end position="821"/>
    </location>
</feature>
<dbReference type="InterPro" id="IPR040325">
    <property type="entry name" value="RIMBP1/2/3"/>
</dbReference>
<dbReference type="CDD" id="cd00063">
    <property type="entry name" value="FN3"/>
    <property type="match status" value="1"/>
</dbReference>
<feature type="compositionally biased region" description="Acidic residues" evidence="8">
    <location>
        <begin position="1282"/>
        <end position="1292"/>
    </location>
</feature>
<dbReference type="InterPro" id="IPR036116">
    <property type="entry name" value="FN3_sf"/>
</dbReference>
<comment type="subcellular location">
    <subcellularLocation>
        <location evidence="1">Cytoplasm</location>
    </subcellularLocation>
</comment>
<evidence type="ECO:0000313" key="11">
    <source>
        <dbReference type="Proteomes" id="UP001318040"/>
    </source>
</evidence>
<evidence type="ECO:0000256" key="4">
    <source>
        <dbReference type="ARBA" id="ARBA00022490"/>
    </source>
</evidence>
<feature type="compositionally biased region" description="Gly residues" evidence="8">
    <location>
        <begin position="1617"/>
        <end position="1631"/>
    </location>
</feature>
<feature type="compositionally biased region" description="Acidic residues" evidence="8">
    <location>
        <begin position="1316"/>
        <end position="1325"/>
    </location>
</feature>
<feature type="compositionally biased region" description="Acidic residues" evidence="8">
    <location>
        <begin position="1347"/>
        <end position="1372"/>
    </location>
</feature>
<keyword evidence="3 6" id="KW-0728">SH3 domain</keyword>
<keyword evidence="7" id="KW-0175">Coiled coil</keyword>
<feature type="compositionally biased region" description="Low complexity" evidence="8">
    <location>
        <begin position="1996"/>
        <end position="2006"/>
    </location>
</feature>
<comment type="similarity">
    <text evidence="2">Belongs to the RIMBP family.</text>
</comment>
<dbReference type="Gene3D" id="1.10.287.1490">
    <property type="match status" value="1"/>
</dbReference>
<dbReference type="FunFam" id="2.30.30.40:FF:000006">
    <property type="entry name" value="RIMS-binding protein 2 isoform X1"/>
    <property type="match status" value="1"/>
</dbReference>
<feature type="compositionally biased region" description="Low complexity" evidence="8">
    <location>
        <begin position="1953"/>
        <end position="1982"/>
    </location>
</feature>
<feature type="region of interest" description="Disordered" evidence="8">
    <location>
        <begin position="1340"/>
        <end position="1388"/>
    </location>
</feature>
<feature type="compositionally biased region" description="Basic and acidic residues" evidence="8">
    <location>
        <begin position="1548"/>
        <end position="1579"/>
    </location>
</feature>
<dbReference type="SMART" id="SM00326">
    <property type="entry name" value="SH3"/>
    <property type="match status" value="3"/>
</dbReference>
<dbReference type="Proteomes" id="UP001318040">
    <property type="component" value="Chromosome 5"/>
</dbReference>
<feature type="compositionally biased region" description="Basic and acidic residues" evidence="8">
    <location>
        <begin position="1926"/>
        <end position="1947"/>
    </location>
</feature>
<dbReference type="Pfam" id="PF07653">
    <property type="entry name" value="SH3_2"/>
    <property type="match status" value="2"/>
</dbReference>
<name>A0AAJ7SPH7_PETMA</name>
<feature type="region of interest" description="Disordered" evidence="8">
    <location>
        <begin position="649"/>
        <end position="674"/>
    </location>
</feature>
<evidence type="ECO:0000256" key="3">
    <source>
        <dbReference type="ARBA" id="ARBA00022443"/>
    </source>
</evidence>
<evidence type="ECO:0000259" key="10">
    <source>
        <dbReference type="PROSITE" id="PS50853"/>
    </source>
</evidence>
<evidence type="ECO:0000256" key="5">
    <source>
        <dbReference type="ARBA" id="ARBA00022737"/>
    </source>
</evidence>
<evidence type="ECO:0000256" key="2">
    <source>
        <dbReference type="ARBA" id="ARBA00010749"/>
    </source>
</evidence>
<dbReference type="Pfam" id="PF00041">
    <property type="entry name" value="fn3"/>
    <property type="match status" value="1"/>
</dbReference>
<dbReference type="Pfam" id="PF14604">
    <property type="entry name" value="SH3_9"/>
    <property type="match status" value="1"/>
</dbReference>
<proteinExistence type="inferred from homology"/>
<feature type="compositionally biased region" description="Basic residues" evidence="8">
    <location>
        <begin position="660"/>
        <end position="669"/>
    </location>
</feature>
<feature type="region of interest" description="Disordered" evidence="8">
    <location>
        <begin position="1218"/>
        <end position="1245"/>
    </location>
</feature>
<evidence type="ECO:0000256" key="7">
    <source>
        <dbReference type="SAM" id="Coils"/>
    </source>
</evidence>
<dbReference type="GO" id="GO:0045202">
    <property type="term" value="C:synapse"/>
    <property type="evidence" value="ECO:0007669"/>
    <property type="project" value="GOC"/>
</dbReference>
<gene>
    <name evidence="12" type="primary">LOC116939069</name>
</gene>
<dbReference type="InterPro" id="IPR003961">
    <property type="entry name" value="FN3_dom"/>
</dbReference>
<keyword evidence="4" id="KW-0963">Cytoplasm</keyword>
<feature type="domain" description="SH3" evidence="9">
    <location>
        <begin position="1723"/>
        <end position="1791"/>
    </location>
</feature>
<dbReference type="InterPro" id="IPR035753">
    <property type="entry name" value="RIM-BP_SH3_2"/>
</dbReference>
<evidence type="ECO:0000256" key="1">
    <source>
        <dbReference type="ARBA" id="ARBA00004496"/>
    </source>
</evidence>
<dbReference type="RefSeq" id="XP_032802859.1">
    <property type="nucleotide sequence ID" value="XM_032946968.1"/>
</dbReference>
<dbReference type="SUPFAM" id="SSF50044">
    <property type="entry name" value="SH3-domain"/>
    <property type="match status" value="3"/>
</dbReference>
<dbReference type="FunFam" id="2.30.30.40:FF:000023">
    <property type="entry name" value="RIMS-binding protein 2 isoform F"/>
    <property type="match status" value="1"/>
</dbReference>
<feature type="domain" description="Fibronectin type-III" evidence="10">
    <location>
        <begin position="986"/>
        <end position="1082"/>
    </location>
</feature>
<dbReference type="Gene3D" id="2.30.30.40">
    <property type="entry name" value="SH3 Domains"/>
    <property type="match status" value="3"/>
</dbReference>
<feature type="region of interest" description="Disordered" evidence="8">
    <location>
        <begin position="1408"/>
        <end position="1429"/>
    </location>
</feature>
<dbReference type="PANTHER" id="PTHR14234">
    <property type="entry name" value="RIM BINDING PROTEIN-RELATED"/>
    <property type="match status" value="1"/>
</dbReference>
<dbReference type="PANTHER" id="PTHR14234:SF19">
    <property type="entry name" value="RIM-BINDING PROTEIN, ISOFORM F"/>
    <property type="match status" value="1"/>
</dbReference>
<dbReference type="CDD" id="cd12013">
    <property type="entry name" value="SH3_RIM-BP_3"/>
    <property type="match status" value="1"/>
</dbReference>
<feature type="domain" description="Fibronectin type-III" evidence="10">
    <location>
        <begin position="890"/>
        <end position="981"/>
    </location>
</feature>
<dbReference type="SUPFAM" id="SSF49265">
    <property type="entry name" value="Fibronectin type III"/>
    <property type="match status" value="1"/>
</dbReference>
<feature type="compositionally biased region" description="Low complexity" evidence="8">
    <location>
        <begin position="439"/>
        <end position="458"/>
    </location>
</feature>
<dbReference type="CDD" id="cd12014">
    <property type="entry name" value="SH3_RIM-BP_1"/>
    <property type="match status" value="1"/>
</dbReference>
<dbReference type="InterPro" id="IPR057950">
    <property type="entry name" value="RIMB1/RIM3A-C-like_N"/>
</dbReference>
<feature type="domain" description="SH3" evidence="9">
    <location>
        <begin position="569"/>
        <end position="636"/>
    </location>
</feature>
<dbReference type="InterPro" id="IPR035755">
    <property type="entry name" value="RIM-BP_SH3_3"/>
</dbReference>
<dbReference type="SMART" id="SM00060">
    <property type="entry name" value="FN3"/>
    <property type="match status" value="3"/>
</dbReference>
<evidence type="ECO:0000259" key="9">
    <source>
        <dbReference type="PROSITE" id="PS50002"/>
    </source>
</evidence>
<dbReference type="InterPro" id="IPR036028">
    <property type="entry name" value="SH3-like_dom_sf"/>
</dbReference>
<dbReference type="Gene3D" id="2.60.40.10">
    <property type="entry name" value="Immunoglobulins"/>
    <property type="match status" value="2"/>
</dbReference>
<protein>
    <submittedName>
        <fullName evidence="12">RIMS-binding protein 2-like isoform X1</fullName>
    </submittedName>
</protein>
<dbReference type="PROSITE" id="PS50853">
    <property type="entry name" value="FN3"/>
    <property type="match status" value="2"/>
</dbReference>
<dbReference type="Pfam" id="PF25566">
    <property type="entry name" value="RIMB1_N"/>
    <property type="match status" value="1"/>
</dbReference>
<feature type="region of interest" description="Disordered" evidence="8">
    <location>
        <begin position="1257"/>
        <end position="1325"/>
    </location>
</feature>
<organism evidence="11 12">
    <name type="scientific">Petromyzon marinus</name>
    <name type="common">Sea lamprey</name>
    <dbReference type="NCBI Taxonomy" id="7757"/>
    <lineage>
        <taxon>Eukaryota</taxon>
        <taxon>Metazoa</taxon>
        <taxon>Chordata</taxon>
        <taxon>Craniata</taxon>
        <taxon>Vertebrata</taxon>
        <taxon>Cyclostomata</taxon>
        <taxon>Hyperoartia</taxon>
        <taxon>Petromyzontiformes</taxon>
        <taxon>Petromyzontidae</taxon>
        <taxon>Petromyzon</taxon>
    </lineage>
</organism>
<feature type="coiled-coil region" evidence="7">
    <location>
        <begin position="50"/>
        <end position="127"/>
    </location>
</feature>
<keyword evidence="5" id="KW-0677">Repeat</keyword>
<dbReference type="GO" id="GO:0007274">
    <property type="term" value="P:neuromuscular synaptic transmission"/>
    <property type="evidence" value="ECO:0007669"/>
    <property type="project" value="TreeGrafter"/>
</dbReference>
<dbReference type="InterPro" id="IPR057884">
    <property type="entry name" value="FN3_RIM-BP1/2/3"/>
</dbReference>
<feature type="region of interest" description="Disordered" evidence="8">
    <location>
        <begin position="798"/>
        <end position="821"/>
    </location>
</feature>
<dbReference type="Pfam" id="PF25523">
    <property type="entry name" value="Ig_RIMBP2"/>
    <property type="match status" value="1"/>
</dbReference>
<sequence>MLQNQKLQSFSATFSTVDVRWSVDGAAGKHGSPILIQPGFLRNGGAAWDVESLARQNEGLRGQLHELEQTCCALREENALLRKSSSVDTEDKVRRLKRKNAELVAIAKRLEERAKKLQEANMRVATTPAPLKLQAVEQYRKAFARQRARDLGSQAAALLSKDKQVDALQREVYRLRHLLHLLAPEGIVEPESDTERLLVASQKEVLRLQRQLSVATGKRPQSLPSPDKGRQISGASQPALRAPPERLRAVEESNRSLKAEVKKLKQEVQRYKRLEGELSKKRKEAEVLEQDVKKRKRRCQELECELKERHQESVRLGKETARLQHRTQQHEREKTEWQERVKAAETEKGSLAEENHQLRAKLDRFEKAQAETNKDHDDVVQVLEAKVHDLEEWCRTHVHHQFGQVSHELERFGLRKAHGDAVNGGAAGPPETQPRLRAATRGGPEATGPPAEPPMTAEAGAGRHELTRAAAVAAAWSSPGPPERMDGTACVAHVVPLPAGGEAASGGASHPQDQPTHVVAEQTPRLRGRLQHGSLSRSFSMEVDTASEVDDLDTDHVSPISSLAARGKSKLQVFIARYSYNPFEGPNENPEAELPLAAGEYVYVYGDMDEDGFYEGELMDGRRGLVPSNFIERISDEDLVAFHQMEGEHSLSQQQQQQQHLHHVHHHHHSCPDRDRTRPTSACSVCWEGQGCPGQCPNPCQNKCRAEVPAPPCGADGGGCKGGRSSETPHRCCGAPYGCDIGQSLPRLGTPNCTEDIDAEEAPPLQDDPRVRHPRGIALIKQLAKSVIISWEPPPLLPPPARTSASSSPSLSTSSSSSASFSAAAPTSYNVLVDDELRMNVRASAKPKALVEKLELSASSYRVSVQCVTARGLSDPALCSLLVGAGATPAPRQLAVRDVTPSSAVLAWLPSSSSHAHAVRANGEQRGEVAAGVRAFTLLGLEPDRHYRIVVEARPQRSHWEPSPEERRRREASIAFRTPPAGLPDAPLHVQVEAGQSTGTLLVSWLPVTIDAMGSSNGSCITGYAIFADGAKVLEVACPTAGSAVLDSSLCEGSSALTVRTLSPCGSSPHSLAARLLLLPPPDRTRSPEGPSPPPSPVAGADGSGTPTRRARSVSKLKMCNHAAGWGSPSRAEPMAAVGEAWYDPATGSSGQTSTDEARLRATEIPCDTGSMGDVPDTLATVQLCAAGSPDAIPSPIVPAVRPAEPPRLLDSEVVGFVPPADGESDCAEASQAKSEEEHGSTQPLCSSMEEFLREMEQDRLVPPPRLEGYQTESSRGSELSDILEEDEEDLMSESVKRSEAQRRRLNHPLRVGEGCDTDSDEESLEAVLELPLQKHCSKKLFSIPELTEEEEEDDDDDEEEDDDEKEEDEESERGLRDAFEELAAPHIPLTPGRKLWQKYDRPGRVKCGSPGCSGQVPRESPKHSSRVRKASPELLGIVARESPKNSFSVAHESREVWPGLEKMGCTVQRDRFLRRSRFAQKQAEAAVAERGHADACTKDVPLDNVPALHCQGREGAAATWVDLCRTPSDGGKRAREHNQRSPKARPRAAECRHPTNEGTSDGEKERPVGRRHVEEAHGRPVAAAAAWRSRKRGLTRQSTVEEDFSDTERGSEMAGGDSGSGGGGHGGGSSSTGDASATALPASRADPRERERSSAARTRAVVAFRQEQPKHGDTAPSGDAPSVAQSAPGGDAVKPGNACPPDAGAPWTNPGAAERGPREGVVPVRIFVALFDYDPMSMSPNPDAADEELPFREGQVIKVYGDKDGDGFYLGEAGGQRGFVPCNMVSELQVEEQAVLQEILRRGFLPPDAPLDQIVALESAWEEKDREGLDGRGCWQAGVTARRMIALFDYDPRESSPNVDIEAELSFTAGDIIAIYGDMDEDGFYFGELNSQTGLVPSNFLEEVPGDLEVALSIPDEREADGEQQAEKAAEEAMQDESRAGDHEDAPLNGRAARAAEAAQPPAAPQPAKAEGPPAEGAAAAAGGGGRSDEEASAEKASALLPSPATSGGGSPKTHGSSSSPASSLEGSPRKKKGFFSKGKYLLKKLGPSKKQ</sequence>
<feature type="region of interest" description="Disordered" evidence="8">
    <location>
        <begin position="211"/>
        <end position="246"/>
    </location>
</feature>
<feature type="domain" description="SH3" evidence="9">
    <location>
        <begin position="1840"/>
        <end position="1907"/>
    </location>
</feature>
<evidence type="ECO:0000313" key="12">
    <source>
        <dbReference type="RefSeq" id="XP_032802859.1"/>
    </source>
</evidence>
<dbReference type="InterPro" id="IPR013783">
    <property type="entry name" value="Ig-like_fold"/>
</dbReference>
<dbReference type="InterPro" id="IPR001452">
    <property type="entry name" value="SH3_domain"/>
</dbReference>
<reference evidence="12" key="1">
    <citation type="submission" date="2025-08" db="UniProtKB">
        <authorList>
            <consortium name="RefSeq"/>
        </authorList>
    </citation>
    <scope>IDENTIFICATION</scope>
    <source>
        <tissue evidence="12">Sperm</tissue>
    </source>
</reference>
<dbReference type="CDD" id="cd12012">
    <property type="entry name" value="SH3_RIM-BP_2"/>
    <property type="match status" value="1"/>
</dbReference>
<feature type="compositionally biased region" description="Basic and acidic residues" evidence="8">
    <location>
        <begin position="1646"/>
        <end position="1655"/>
    </location>
</feature>
<feature type="compositionally biased region" description="Low complexity" evidence="8">
    <location>
        <begin position="2013"/>
        <end position="2028"/>
    </location>
</feature>
<feature type="region of interest" description="Disordered" evidence="8">
    <location>
        <begin position="420"/>
        <end position="458"/>
    </location>
</feature>
<accession>A0AAJ7SPH7</accession>
<feature type="compositionally biased region" description="Basic residues" evidence="8">
    <location>
        <begin position="2031"/>
        <end position="2053"/>
    </location>
</feature>
<evidence type="ECO:0000256" key="8">
    <source>
        <dbReference type="SAM" id="MobiDB-lite"/>
    </source>
</evidence>
<feature type="region of interest" description="Disordered" evidence="8">
    <location>
        <begin position="1917"/>
        <end position="2053"/>
    </location>
</feature>
<feature type="region of interest" description="Disordered" evidence="8">
    <location>
        <begin position="1527"/>
        <end position="1718"/>
    </location>
</feature>
<keyword evidence="11" id="KW-1185">Reference proteome</keyword>
<feature type="compositionally biased region" description="Low complexity" evidence="8">
    <location>
        <begin position="650"/>
        <end position="659"/>
    </location>
</feature>
<dbReference type="FunFam" id="2.30.30.40:FF:000016">
    <property type="entry name" value="RIMS-binding protein 2 isoform X2"/>
    <property type="match status" value="1"/>
</dbReference>